<dbReference type="SUPFAM" id="SSF48452">
    <property type="entry name" value="TPR-like"/>
    <property type="match status" value="1"/>
</dbReference>
<dbReference type="SMART" id="SM00028">
    <property type="entry name" value="TPR"/>
    <property type="match status" value="3"/>
</dbReference>
<comment type="caution">
    <text evidence="2">The sequence shown here is derived from an EMBL/GenBank/DDBJ whole genome shotgun (WGS) entry which is preliminary data.</text>
</comment>
<gene>
    <name evidence="2" type="ORF">A2290_08310</name>
</gene>
<feature type="repeat" description="TPR" evidence="1">
    <location>
        <begin position="311"/>
        <end position="344"/>
    </location>
</feature>
<name>A0A1F4S1L8_UNCSA</name>
<dbReference type="EMBL" id="MEUA01000038">
    <property type="protein sequence ID" value="OGC14328.1"/>
    <property type="molecule type" value="Genomic_DNA"/>
</dbReference>
<evidence type="ECO:0000256" key="1">
    <source>
        <dbReference type="PROSITE-ProRule" id="PRU00339"/>
    </source>
</evidence>
<evidence type="ECO:0000313" key="2">
    <source>
        <dbReference type="EMBL" id="OGC14328.1"/>
    </source>
</evidence>
<dbReference type="InterPro" id="IPR011990">
    <property type="entry name" value="TPR-like_helical_dom_sf"/>
</dbReference>
<evidence type="ECO:0000313" key="3">
    <source>
        <dbReference type="Proteomes" id="UP000177905"/>
    </source>
</evidence>
<sequence length="435" mass="49724">MGLGIEPTGNTPSFYARYWAQEEEERSTPKNERILFENVSEDLQDPIYSEAADALLEEILKNKPEFLSGVNNSKEQLSVLLIIVQAIIQENSFFKFEGDTFSALPSRQGGLDLRLNDNLLHPLRRKLGDLSANDLFSTPKNKRVAMCEEICNVIESLINAFNKRNPGHPLKSWREYSGIGTSSYKTHVEPIVQLCDGRTFRLALTDPGNLKIEEITTKTIDPRASEYESIRVHHYNDGVIALNGAIYEQDNKTLSEEKTKDAIRSLTVAYSMNKKDPLVLENLWLAFSLSQGDNKKAMENIFSESLALGNTNIWFHKGNKYLEENNLDDAKKAFQRVAPDNNNYCDTQDIRAYILLKENKPEEAMKLCFTTLEKDPNHHKTLYYLGMAFFNLKRYERAETAFNLYVKQGCREETPGDLYYSSIKHLSAIKQLHPD</sequence>
<reference evidence="2 3" key="1">
    <citation type="journal article" date="2016" name="Nat. Commun.">
        <title>Thousands of microbial genomes shed light on interconnected biogeochemical processes in an aquifer system.</title>
        <authorList>
            <person name="Anantharaman K."/>
            <person name="Brown C.T."/>
            <person name="Hug L.A."/>
            <person name="Sharon I."/>
            <person name="Castelle C.J."/>
            <person name="Probst A.J."/>
            <person name="Thomas B.C."/>
            <person name="Singh A."/>
            <person name="Wilkins M.J."/>
            <person name="Karaoz U."/>
            <person name="Brodie E.L."/>
            <person name="Williams K.H."/>
            <person name="Hubbard S.S."/>
            <person name="Banfield J.F."/>
        </authorList>
    </citation>
    <scope>NUCLEOTIDE SEQUENCE [LARGE SCALE GENOMIC DNA]</scope>
</reference>
<dbReference type="InterPro" id="IPR019734">
    <property type="entry name" value="TPR_rpt"/>
</dbReference>
<dbReference type="Proteomes" id="UP000177905">
    <property type="component" value="Unassembled WGS sequence"/>
</dbReference>
<protein>
    <submittedName>
        <fullName evidence="2">Uncharacterized protein</fullName>
    </submittedName>
</protein>
<proteinExistence type="predicted"/>
<dbReference type="AlphaFoldDB" id="A0A1F4S1L8"/>
<accession>A0A1F4S1L8</accession>
<dbReference type="Gene3D" id="1.25.40.10">
    <property type="entry name" value="Tetratricopeptide repeat domain"/>
    <property type="match status" value="2"/>
</dbReference>
<keyword evidence="1" id="KW-0802">TPR repeat</keyword>
<organism evidence="2 3">
    <name type="scientific">candidate division WOR-1 bacterium RIFOXYB2_FULL_36_35</name>
    <dbReference type="NCBI Taxonomy" id="1802578"/>
    <lineage>
        <taxon>Bacteria</taxon>
        <taxon>Bacillati</taxon>
        <taxon>Saganbacteria</taxon>
    </lineage>
</organism>
<dbReference type="PROSITE" id="PS50005">
    <property type="entry name" value="TPR"/>
    <property type="match status" value="1"/>
</dbReference>